<dbReference type="GO" id="GO:0042744">
    <property type="term" value="P:hydrogen peroxide catabolic process"/>
    <property type="evidence" value="ECO:0007669"/>
    <property type="project" value="TreeGrafter"/>
</dbReference>
<dbReference type="GO" id="GO:0004601">
    <property type="term" value="F:peroxidase activity"/>
    <property type="evidence" value="ECO:0007669"/>
    <property type="project" value="TreeGrafter"/>
</dbReference>
<feature type="domain" description="Globin" evidence="8">
    <location>
        <begin position="2"/>
        <end position="136"/>
    </location>
</feature>
<dbReference type="GO" id="GO:0005344">
    <property type="term" value="F:oxygen carrier activity"/>
    <property type="evidence" value="ECO:0007669"/>
    <property type="project" value="UniProtKB-KW"/>
</dbReference>
<dbReference type="GO" id="GO:0005833">
    <property type="term" value="C:hemoglobin complex"/>
    <property type="evidence" value="ECO:0007669"/>
    <property type="project" value="InterPro"/>
</dbReference>
<accession>Q8AXX7</accession>
<dbReference type="PRINTS" id="PR00612">
    <property type="entry name" value="ALPHAHAEM"/>
</dbReference>
<proteinExistence type="evidence at transcript level"/>
<dbReference type="GO" id="GO:0046872">
    <property type="term" value="F:metal ion binding"/>
    <property type="evidence" value="ECO:0007669"/>
    <property type="project" value="UniProtKB-KW"/>
</dbReference>
<dbReference type="GO" id="GO:0043177">
    <property type="term" value="F:organic acid binding"/>
    <property type="evidence" value="ECO:0007669"/>
    <property type="project" value="TreeGrafter"/>
</dbReference>
<keyword evidence="4 7" id="KW-0561">Oxygen transport</keyword>
<reference evidence="9" key="1">
    <citation type="submission" date="2002-09" db="EMBL/GenBank/DDBJ databases">
        <title>A novel hemoglobin alpha-chain, HBA1_BUFGA, is involved in the process of amphibian oocyte maturation.</title>
        <authorList>
            <person name="Yan S."/>
            <person name="Sun Z."/>
            <person name="Tso J."/>
        </authorList>
    </citation>
    <scope>NUCLEOTIDE SEQUENCE</scope>
</reference>
<keyword evidence="3 7" id="KW-0349">Heme</keyword>
<dbReference type="GO" id="GO:0072562">
    <property type="term" value="C:blood microparticle"/>
    <property type="evidence" value="ECO:0007669"/>
    <property type="project" value="TreeGrafter"/>
</dbReference>
<evidence type="ECO:0000313" key="9">
    <source>
        <dbReference type="EMBL" id="AAN41264.1"/>
    </source>
</evidence>
<comment type="similarity">
    <text evidence="1 7">Belongs to the globin family.</text>
</comment>
<keyword evidence="2 7" id="KW-0813">Transport</keyword>
<sequence length="136" mass="14915">MALSDAEKAALEPLFVKIDADAEKIGGEAMESLFQHHPDTKSHFTHMDVTPGSQDLKTHGGKIIHAINDALNHYGKLQENLATLRDMHTNKLKLSVDTIKLLCGCLLEVLVKHFPDVDKSACDKFLNEVAVALISS</sequence>
<evidence type="ECO:0000256" key="2">
    <source>
        <dbReference type="ARBA" id="ARBA00022448"/>
    </source>
</evidence>
<protein>
    <submittedName>
        <fullName evidence="9">Hemoglobin A chain</fullName>
    </submittedName>
</protein>
<dbReference type="Pfam" id="PF00042">
    <property type="entry name" value="Globin"/>
    <property type="match status" value="1"/>
</dbReference>
<dbReference type="GO" id="GO:0031838">
    <property type="term" value="C:haptoglobin-hemoglobin complex"/>
    <property type="evidence" value="ECO:0007669"/>
    <property type="project" value="TreeGrafter"/>
</dbReference>
<dbReference type="PANTHER" id="PTHR11442:SF41">
    <property type="entry name" value="HEMOGLOBIN SUBUNIT ZETA"/>
    <property type="match status" value="1"/>
</dbReference>
<dbReference type="InterPro" id="IPR009050">
    <property type="entry name" value="Globin-like_sf"/>
</dbReference>
<name>Q8AXX7_BUFGR</name>
<keyword evidence="5" id="KW-0479">Metal-binding</keyword>
<evidence type="ECO:0000259" key="8">
    <source>
        <dbReference type="PROSITE" id="PS01033"/>
    </source>
</evidence>
<evidence type="ECO:0000256" key="3">
    <source>
        <dbReference type="ARBA" id="ARBA00022617"/>
    </source>
</evidence>
<dbReference type="PROSITE" id="PS01033">
    <property type="entry name" value="GLOBIN"/>
    <property type="match status" value="1"/>
</dbReference>
<evidence type="ECO:0000256" key="7">
    <source>
        <dbReference type="RuleBase" id="RU000356"/>
    </source>
</evidence>
<dbReference type="InterPro" id="IPR002338">
    <property type="entry name" value="Hemoglobin_a-typ"/>
</dbReference>
<dbReference type="GO" id="GO:0019825">
    <property type="term" value="F:oxygen binding"/>
    <property type="evidence" value="ECO:0007669"/>
    <property type="project" value="InterPro"/>
</dbReference>
<dbReference type="AlphaFoldDB" id="Q8AXX7"/>
<evidence type="ECO:0000256" key="4">
    <source>
        <dbReference type="ARBA" id="ARBA00022621"/>
    </source>
</evidence>
<dbReference type="Gene3D" id="1.10.490.10">
    <property type="entry name" value="Globins"/>
    <property type="match status" value="1"/>
</dbReference>
<dbReference type="PANTHER" id="PTHR11442">
    <property type="entry name" value="HEMOGLOBIN FAMILY MEMBER"/>
    <property type="match status" value="1"/>
</dbReference>
<organism evidence="9">
    <name type="scientific">Bufo gargarizans</name>
    <name type="common">Asian toad</name>
    <name type="synonym">Bufo bufo gargarizans</name>
    <dbReference type="NCBI Taxonomy" id="30331"/>
    <lineage>
        <taxon>Eukaryota</taxon>
        <taxon>Metazoa</taxon>
        <taxon>Chordata</taxon>
        <taxon>Craniata</taxon>
        <taxon>Vertebrata</taxon>
        <taxon>Euteleostomi</taxon>
        <taxon>Amphibia</taxon>
        <taxon>Batrachia</taxon>
        <taxon>Anura</taxon>
        <taxon>Neobatrachia</taxon>
        <taxon>Hyloidea</taxon>
        <taxon>Bufonidae</taxon>
        <taxon>Bufo</taxon>
    </lineage>
</organism>
<evidence type="ECO:0000256" key="1">
    <source>
        <dbReference type="ARBA" id="ARBA00008705"/>
    </source>
</evidence>
<keyword evidence="6" id="KW-0408">Iron</keyword>
<dbReference type="InterPro" id="IPR000971">
    <property type="entry name" value="Globin"/>
</dbReference>
<dbReference type="GO" id="GO:0020037">
    <property type="term" value="F:heme binding"/>
    <property type="evidence" value="ECO:0007669"/>
    <property type="project" value="InterPro"/>
</dbReference>
<dbReference type="SMR" id="Q8AXX7"/>
<dbReference type="InterPro" id="IPR050056">
    <property type="entry name" value="Hemoglobin_oxygen_transport"/>
</dbReference>
<dbReference type="InterPro" id="IPR012292">
    <property type="entry name" value="Globin/Proto"/>
</dbReference>
<evidence type="ECO:0000256" key="6">
    <source>
        <dbReference type="ARBA" id="ARBA00023004"/>
    </source>
</evidence>
<dbReference type="EMBL" id="AY149691">
    <property type="protein sequence ID" value="AAN41264.1"/>
    <property type="molecule type" value="mRNA"/>
</dbReference>
<dbReference type="SUPFAM" id="SSF46458">
    <property type="entry name" value="Globin-like"/>
    <property type="match status" value="1"/>
</dbReference>
<dbReference type="GO" id="GO:0031720">
    <property type="term" value="F:haptoglobin binding"/>
    <property type="evidence" value="ECO:0007669"/>
    <property type="project" value="TreeGrafter"/>
</dbReference>
<evidence type="ECO:0000256" key="5">
    <source>
        <dbReference type="ARBA" id="ARBA00022723"/>
    </source>
</evidence>